<dbReference type="Pfam" id="PF01607">
    <property type="entry name" value="CBM_14"/>
    <property type="match status" value="1"/>
</dbReference>
<evidence type="ECO:0000259" key="2">
    <source>
        <dbReference type="PROSITE" id="PS50940"/>
    </source>
</evidence>
<dbReference type="InterPro" id="IPR002557">
    <property type="entry name" value="Chitin-bd_dom"/>
</dbReference>
<dbReference type="GO" id="GO:0005576">
    <property type="term" value="C:extracellular region"/>
    <property type="evidence" value="ECO:0007669"/>
    <property type="project" value="InterPro"/>
</dbReference>
<feature type="domain" description="Chitin-binding type-2" evidence="2">
    <location>
        <begin position="87"/>
        <end position="129"/>
    </location>
</feature>
<accession>A0A1B6L6B8</accession>
<feature type="region of interest" description="Disordered" evidence="1">
    <location>
        <begin position="1"/>
        <end position="33"/>
    </location>
</feature>
<dbReference type="InterPro" id="IPR036508">
    <property type="entry name" value="Chitin-bd_dom_sf"/>
</dbReference>
<dbReference type="GO" id="GO:0008061">
    <property type="term" value="F:chitin binding"/>
    <property type="evidence" value="ECO:0007669"/>
    <property type="project" value="InterPro"/>
</dbReference>
<feature type="non-terminal residue" evidence="3">
    <location>
        <position position="129"/>
    </location>
</feature>
<name>A0A1B6L6B8_9HEMI</name>
<gene>
    <name evidence="3" type="ORF">g.52019</name>
</gene>
<dbReference type="PROSITE" id="PS50940">
    <property type="entry name" value="CHIT_BIND_II"/>
    <property type="match status" value="1"/>
</dbReference>
<dbReference type="EMBL" id="GEBQ01020709">
    <property type="protein sequence ID" value="JAT19268.1"/>
    <property type="molecule type" value="Transcribed_RNA"/>
</dbReference>
<organism evidence="3">
    <name type="scientific">Graphocephala atropunctata</name>
    <dbReference type="NCBI Taxonomy" id="36148"/>
    <lineage>
        <taxon>Eukaryota</taxon>
        <taxon>Metazoa</taxon>
        <taxon>Ecdysozoa</taxon>
        <taxon>Arthropoda</taxon>
        <taxon>Hexapoda</taxon>
        <taxon>Insecta</taxon>
        <taxon>Pterygota</taxon>
        <taxon>Neoptera</taxon>
        <taxon>Paraneoptera</taxon>
        <taxon>Hemiptera</taxon>
        <taxon>Auchenorrhyncha</taxon>
        <taxon>Membracoidea</taxon>
        <taxon>Cicadellidae</taxon>
        <taxon>Cicadellinae</taxon>
        <taxon>Cicadellini</taxon>
        <taxon>Graphocephala</taxon>
    </lineage>
</organism>
<protein>
    <recommendedName>
        <fullName evidence="2">Chitin-binding type-2 domain-containing protein</fullName>
    </recommendedName>
</protein>
<dbReference type="SUPFAM" id="SSF57625">
    <property type="entry name" value="Invertebrate chitin-binding proteins"/>
    <property type="match status" value="1"/>
</dbReference>
<evidence type="ECO:0000313" key="3">
    <source>
        <dbReference type="EMBL" id="JAT19268.1"/>
    </source>
</evidence>
<dbReference type="Gene3D" id="2.170.140.10">
    <property type="entry name" value="Chitin binding domain"/>
    <property type="match status" value="1"/>
</dbReference>
<reference evidence="3" key="1">
    <citation type="submission" date="2015-11" db="EMBL/GenBank/DDBJ databases">
        <title>De novo transcriptome assembly of four potential Pierce s Disease insect vectors from Arizona vineyards.</title>
        <authorList>
            <person name="Tassone E.E."/>
        </authorList>
    </citation>
    <scope>NUCLEOTIDE SEQUENCE</scope>
</reference>
<feature type="non-terminal residue" evidence="3">
    <location>
        <position position="1"/>
    </location>
</feature>
<evidence type="ECO:0000256" key="1">
    <source>
        <dbReference type="SAM" id="MobiDB-lite"/>
    </source>
</evidence>
<sequence>GTSSIFTTKNTEVSTEVPSLPSTKRSGTSSIFITKNTKVPSEIYSRSTKRPRTTSTTMKIAVKPAIIRGTTTMRITKAPTNIEIKSQEPCTENVKYTHESDCRMYYICVNGVKHVNECTEGNGFNPRWK</sequence>
<proteinExistence type="predicted"/>
<dbReference type="AlphaFoldDB" id="A0A1B6L6B8"/>